<evidence type="ECO:0000313" key="2">
    <source>
        <dbReference type="Proteomes" id="UP001165413"/>
    </source>
</evidence>
<dbReference type="EMBL" id="JANATA010000010">
    <property type="protein sequence ID" value="MCP3428735.1"/>
    <property type="molecule type" value="Genomic_DNA"/>
</dbReference>
<dbReference type="RefSeq" id="WP_254100290.1">
    <property type="nucleotide sequence ID" value="NZ_JANATA010000010.1"/>
</dbReference>
<sequence>MPDIFHSSEQPQRSLTYKGLVLPLVLLSMLSGCASTAKLRDYIPLVESSDKRAYNTMYIRGIFNWWEAEAPYLLQKNEAGDYFAEVSLIADGQPYDFKFADSVYTPDLTCGAFNPAGQMAHPDKKIELLCAATAGNLKFTPAETGTYRFVVKPGNPAELSIQLK</sequence>
<organism evidence="1 2">
    <name type="scientific">Opacimonas viscosa</name>
    <dbReference type="NCBI Taxonomy" id="2961944"/>
    <lineage>
        <taxon>Bacteria</taxon>
        <taxon>Pseudomonadati</taxon>
        <taxon>Pseudomonadota</taxon>
        <taxon>Gammaproteobacteria</taxon>
        <taxon>Alteromonadales</taxon>
        <taxon>Alteromonadaceae</taxon>
        <taxon>Opacimonas</taxon>
    </lineage>
</organism>
<gene>
    <name evidence="1" type="ORF">NLF92_07225</name>
</gene>
<keyword evidence="2" id="KW-1185">Reference proteome</keyword>
<proteinExistence type="predicted"/>
<dbReference type="AlphaFoldDB" id="A0AA41WYL9"/>
<accession>A0AA41WYL9</accession>
<name>A0AA41WYL9_9ALTE</name>
<comment type="caution">
    <text evidence="1">The sequence shown here is derived from an EMBL/GenBank/DDBJ whole genome shotgun (WGS) entry which is preliminary data.</text>
</comment>
<dbReference type="Proteomes" id="UP001165413">
    <property type="component" value="Unassembled WGS sequence"/>
</dbReference>
<reference evidence="1" key="1">
    <citation type="submission" date="2022-07" db="EMBL/GenBank/DDBJ databases">
        <title>Characterization of the Novel Bacterium Alteromonas immobilis LMIT006 and Alteromonas gregis LMIT007.</title>
        <authorList>
            <person name="Lin X."/>
        </authorList>
    </citation>
    <scope>NUCLEOTIDE SEQUENCE</scope>
    <source>
        <strain evidence="1">LMIT007</strain>
    </source>
</reference>
<protein>
    <submittedName>
        <fullName evidence="1">Uncharacterized protein</fullName>
    </submittedName>
</protein>
<evidence type="ECO:0000313" key="1">
    <source>
        <dbReference type="EMBL" id="MCP3428735.1"/>
    </source>
</evidence>